<dbReference type="EMBL" id="CP043473">
    <property type="protein sequence ID" value="QEL54130.1"/>
    <property type="molecule type" value="Genomic_DNA"/>
</dbReference>
<gene>
    <name evidence="1" type="ORF">FYK34_00285</name>
</gene>
<keyword evidence="2" id="KW-1185">Reference proteome</keyword>
<dbReference type="KEGG" id="chrm:FYK34_00285"/>
<dbReference type="AlphaFoldDB" id="A0A5C1DC37"/>
<proteinExistence type="predicted"/>
<reference evidence="1 2" key="1">
    <citation type="submission" date="2019-08" db="EMBL/GenBank/DDBJ databases">
        <title>Chromobacterium paludis, a novel bacterium isolated from a Maryland marsh pond.</title>
        <authorList>
            <person name="Blackburn M.B."/>
            <person name="Gundersen-Rindal D.E."/>
        </authorList>
    </citation>
    <scope>NUCLEOTIDE SEQUENCE [LARGE SCALE GENOMIC DNA]</scope>
    <source>
        <strain evidence="2">IIBBL 257-1</strain>
    </source>
</reference>
<dbReference type="RefSeq" id="WP_149294529.1">
    <property type="nucleotide sequence ID" value="NZ_CP043473.1"/>
</dbReference>
<name>A0A5C1DC37_9NEIS</name>
<organism evidence="1 2">
    <name type="scientific">Chromobacterium paludis</name>
    <dbReference type="NCBI Taxonomy" id="2605945"/>
    <lineage>
        <taxon>Bacteria</taxon>
        <taxon>Pseudomonadati</taxon>
        <taxon>Pseudomonadota</taxon>
        <taxon>Betaproteobacteria</taxon>
        <taxon>Neisseriales</taxon>
        <taxon>Chromobacteriaceae</taxon>
        <taxon>Chromobacterium</taxon>
    </lineage>
</organism>
<dbReference type="Proteomes" id="UP000322079">
    <property type="component" value="Chromosome"/>
</dbReference>
<accession>A0A5C1DC37</accession>
<evidence type="ECO:0008006" key="3">
    <source>
        <dbReference type="Google" id="ProtNLM"/>
    </source>
</evidence>
<evidence type="ECO:0000313" key="2">
    <source>
        <dbReference type="Proteomes" id="UP000322079"/>
    </source>
</evidence>
<protein>
    <recommendedName>
        <fullName evidence="3">DUF4123 domain-containing protein</fullName>
    </recommendedName>
</protein>
<sequence length="290" mass="32506">MHQQNWQPLSGAFLTQGQWGPFNFAIASAEQRAELPDDWPWTLLTPRGFEDNEGLMPSLLNLSALKPDDRRALFTQLENAQQDDEPAPLSALLSAAVAPATMARHLCQAQVLVHQRQKSWLRIFDGRVWSQLPRVLNAPAMIGLYGPISLWASNLYGRWALMTPPVSNSAQPTAPAMDWERLLRVGAVNRAFAQTGCLDWESAINRSARVDSLVQRAQHLYQLGRLEDQVAFACYGIRYGDQFDSHPLVQREIAGWMAQSLEEREDSTVVDCLALLTDEQWAVIQASAIE</sequence>
<evidence type="ECO:0000313" key="1">
    <source>
        <dbReference type="EMBL" id="QEL54130.1"/>
    </source>
</evidence>